<proteinExistence type="predicted"/>
<dbReference type="GO" id="GO:0009306">
    <property type="term" value="P:protein secretion"/>
    <property type="evidence" value="ECO:0007669"/>
    <property type="project" value="TreeGrafter"/>
</dbReference>
<evidence type="ECO:0000256" key="1">
    <source>
        <dbReference type="SAM" id="MobiDB-lite"/>
    </source>
</evidence>
<gene>
    <name evidence="3" type="ORF">INT44_008431</name>
</gene>
<feature type="region of interest" description="Disordered" evidence="1">
    <location>
        <begin position="114"/>
        <end position="134"/>
    </location>
</feature>
<keyword evidence="4" id="KW-1185">Reference proteome</keyword>
<dbReference type="GO" id="GO:0006888">
    <property type="term" value="P:endoplasmic reticulum to Golgi vesicle-mediated transport"/>
    <property type="evidence" value="ECO:0007669"/>
    <property type="project" value="TreeGrafter"/>
</dbReference>
<dbReference type="InterPro" id="IPR013041">
    <property type="entry name" value="Clathrin_app_Ig-like_sf"/>
</dbReference>
<dbReference type="EMBL" id="JAEPRA010000008">
    <property type="protein sequence ID" value="KAG2181616.1"/>
    <property type="molecule type" value="Genomic_DNA"/>
</dbReference>
<dbReference type="GO" id="GO:0000139">
    <property type="term" value="C:Golgi membrane"/>
    <property type="evidence" value="ECO:0007669"/>
    <property type="project" value="TreeGrafter"/>
</dbReference>
<reference evidence="3" key="1">
    <citation type="submission" date="2020-12" db="EMBL/GenBank/DDBJ databases">
        <title>Metabolic potential, ecology and presence of endohyphal bacteria is reflected in genomic diversity of Mucoromycotina.</title>
        <authorList>
            <person name="Muszewska A."/>
            <person name="Okrasinska A."/>
            <person name="Steczkiewicz K."/>
            <person name="Drgas O."/>
            <person name="Orlowska M."/>
            <person name="Perlinska-Lenart U."/>
            <person name="Aleksandrzak-Piekarczyk T."/>
            <person name="Szatraj K."/>
            <person name="Zielenkiewicz U."/>
            <person name="Pilsyk S."/>
            <person name="Malc E."/>
            <person name="Mieczkowski P."/>
            <person name="Kruszewska J.S."/>
            <person name="Biernat P."/>
            <person name="Pawlowska J."/>
        </authorList>
    </citation>
    <scope>NUCLEOTIDE SEQUENCE</scope>
    <source>
        <strain evidence="3">WA0000051536</strain>
    </source>
</reference>
<evidence type="ECO:0000313" key="3">
    <source>
        <dbReference type="EMBL" id="KAG2181616.1"/>
    </source>
</evidence>
<dbReference type="InterPro" id="IPR013040">
    <property type="entry name" value="Coatomer_gsu_app_Ig-like_dom"/>
</dbReference>
<dbReference type="Pfam" id="PF08752">
    <property type="entry name" value="COP-gamma_platf"/>
    <property type="match status" value="1"/>
</dbReference>
<sequence length="296" mass="33658">MKVIVIDKTGGPEVLQYKDSSKAQVEAGQILVKNPAIGNCLGHVSTISIPIIAKASIQFLLSSLLEPEVFAKRYIKDESTYAYLTLERQLVEYINNNNASMQSFDIHNVSKIPKAQEEEKRRRNNSLITTPQNTKHPYHSRFTWSSFTYIVSSYGQHSGKPIELTESETEYVFHCKNTRNDQFLEEVVMMMQPGIDDCGLEQFVSISSAKLEYNVTGVLYLAFHKLTADFPIATFTNTLKFVVKDCHPTTGEPDEEGYEDEYQVEDFDVLTGDYIQLTYICNFAEVWEQLGKTEAL</sequence>
<dbReference type="PANTHER" id="PTHR10261:SF0">
    <property type="entry name" value="COATOMER SUBUNIT GAMMA-2"/>
    <property type="match status" value="1"/>
</dbReference>
<feature type="compositionally biased region" description="Polar residues" evidence="1">
    <location>
        <begin position="125"/>
        <end position="134"/>
    </location>
</feature>
<dbReference type="GO" id="GO:0030126">
    <property type="term" value="C:COPI vesicle coat"/>
    <property type="evidence" value="ECO:0007669"/>
    <property type="project" value="InterPro"/>
</dbReference>
<evidence type="ECO:0000259" key="2">
    <source>
        <dbReference type="Pfam" id="PF08752"/>
    </source>
</evidence>
<dbReference type="OrthoDB" id="1074925at2759"/>
<comment type="caution">
    <text evidence="3">The sequence shown here is derived from an EMBL/GenBank/DDBJ whole genome shotgun (WGS) entry which is preliminary data.</text>
</comment>
<name>A0A8H7PWX8_9FUNG</name>
<dbReference type="GO" id="GO:0005783">
    <property type="term" value="C:endoplasmic reticulum"/>
    <property type="evidence" value="ECO:0007669"/>
    <property type="project" value="TreeGrafter"/>
</dbReference>
<dbReference type="AlphaFoldDB" id="A0A8H7PWX8"/>
<dbReference type="InterPro" id="IPR037067">
    <property type="entry name" value="Coatomer_gsu_app_sf"/>
</dbReference>
<dbReference type="Proteomes" id="UP000612746">
    <property type="component" value="Unassembled WGS sequence"/>
</dbReference>
<dbReference type="GO" id="GO:0005198">
    <property type="term" value="F:structural molecule activity"/>
    <property type="evidence" value="ECO:0007669"/>
    <property type="project" value="InterPro"/>
</dbReference>
<dbReference type="GO" id="GO:0005793">
    <property type="term" value="C:endoplasmic reticulum-Golgi intermediate compartment"/>
    <property type="evidence" value="ECO:0007669"/>
    <property type="project" value="TreeGrafter"/>
</dbReference>
<dbReference type="GO" id="GO:0006886">
    <property type="term" value="P:intracellular protein transport"/>
    <property type="evidence" value="ECO:0007669"/>
    <property type="project" value="InterPro"/>
</dbReference>
<dbReference type="Gene3D" id="2.60.40.1480">
    <property type="entry name" value="Coatomer, gamma subunit, appendage domain"/>
    <property type="match status" value="1"/>
</dbReference>
<dbReference type="SUPFAM" id="SSF49348">
    <property type="entry name" value="Clathrin adaptor appendage domain"/>
    <property type="match status" value="1"/>
</dbReference>
<organism evidence="3 4">
    <name type="scientific">Umbelopsis vinacea</name>
    <dbReference type="NCBI Taxonomy" id="44442"/>
    <lineage>
        <taxon>Eukaryota</taxon>
        <taxon>Fungi</taxon>
        <taxon>Fungi incertae sedis</taxon>
        <taxon>Mucoromycota</taxon>
        <taxon>Mucoromycotina</taxon>
        <taxon>Umbelopsidomycetes</taxon>
        <taxon>Umbelopsidales</taxon>
        <taxon>Umbelopsidaceae</taxon>
        <taxon>Umbelopsis</taxon>
    </lineage>
</organism>
<accession>A0A8H7PWX8</accession>
<dbReference type="InterPro" id="IPR017106">
    <property type="entry name" value="Coatomer_gsu"/>
</dbReference>
<evidence type="ECO:0000313" key="4">
    <source>
        <dbReference type="Proteomes" id="UP000612746"/>
    </source>
</evidence>
<dbReference type="PANTHER" id="PTHR10261">
    <property type="entry name" value="COATOMER SUBUNIT GAMMA"/>
    <property type="match status" value="1"/>
</dbReference>
<protein>
    <recommendedName>
        <fullName evidence="2">Coatomer gamma subunit appendage Ig-like subdomain domain-containing protein</fullName>
    </recommendedName>
</protein>
<feature type="domain" description="Coatomer gamma subunit appendage Ig-like subdomain" evidence="2">
    <location>
        <begin position="157"/>
        <end position="269"/>
    </location>
</feature>
<dbReference type="GO" id="GO:0006891">
    <property type="term" value="P:intra-Golgi vesicle-mediated transport"/>
    <property type="evidence" value="ECO:0007669"/>
    <property type="project" value="TreeGrafter"/>
</dbReference>